<feature type="region of interest" description="Disordered" evidence="1">
    <location>
        <begin position="19"/>
        <end position="46"/>
    </location>
</feature>
<feature type="compositionally biased region" description="Low complexity" evidence="1">
    <location>
        <begin position="19"/>
        <end position="32"/>
    </location>
</feature>
<proteinExistence type="predicted"/>
<sequence length="127" mass="13772">MLMWPQKGALPLLFLPRRSQSSSTSMGPTTSSGHPHQKRPGSPHMQIGWVDHNSILPSVNAIRMLNASKLGISRLTPSSLLSFPPLSPPLSPLPPSHPPPPFFSLTSPVLGFCIKKTPRCSACFEQL</sequence>
<evidence type="ECO:0000313" key="3">
    <source>
        <dbReference type="Proteomes" id="UP000184300"/>
    </source>
</evidence>
<protein>
    <submittedName>
        <fullName evidence="2">Uncharacterized protein</fullName>
    </submittedName>
</protein>
<evidence type="ECO:0000313" key="2">
    <source>
        <dbReference type="EMBL" id="OJJ78672.1"/>
    </source>
</evidence>
<dbReference type="AlphaFoldDB" id="A0A1L9V4B0"/>
<gene>
    <name evidence="2" type="ORF">ASPGLDRAFT_1198331</name>
</gene>
<dbReference type="Proteomes" id="UP000184300">
    <property type="component" value="Unassembled WGS sequence"/>
</dbReference>
<accession>A0A1L9V4B0</accession>
<dbReference type="EMBL" id="KV878930">
    <property type="protein sequence ID" value="OJJ78672.1"/>
    <property type="molecule type" value="Genomic_DNA"/>
</dbReference>
<dbReference type="GeneID" id="34456353"/>
<name>A0A1L9V4B0_ASPGL</name>
<dbReference type="RefSeq" id="XP_022395370.1">
    <property type="nucleotide sequence ID" value="XM_022540092.1"/>
</dbReference>
<dbReference type="VEuPathDB" id="FungiDB:ASPGLDRAFT_1198331"/>
<organism evidence="2 3">
    <name type="scientific">Aspergillus glaucus CBS 516.65</name>
    <dbReference type="NCBI Taxonomy" id="1160497"/>
    <lineage>
        <taxon>Eukaryota</taxon>
        <taxon>Fungi</taxon>
        <taxon>Dikarya</taxon>
        <taxon>Ascomycota</taxon>
        <taxon>Pezizomycotina</taxon>
        <taxon>Eurotiomycetes</taxon>
        <taxon>Eurotiomycetidae</taxon>
        <taxon>Eurotiales</taxon>
        <taxon>Aspergillaceae</taxon>
        <taxon>Aspergillus</taxon>
        <taxon>Aspergillus subgen. Aspergillus</taxon>
    </lineage>
</organism>
<reference evidence="3" key="1">
    <citation type="journal article" date="2017" name="Genome Biol.">
        <title>Comparative genomics reveals high biological diversity and specific adaptations in the industrially and medically important fungal genus Aspergillus.</title>
        <authorList>
            <person name="de Vries R.P."/>
            <person name="Riley R."/>
            <person name="Wiebenga A."/>
            <person name="Aguilar-Osorio G."/>
            <person name="Amillis S."/>
            <person name="Uchima C.A."/>
            <person name="Anderluh G."/>
            <person name="Asadollahi M."/>
            <person name="Askin M."/>
            <person name="Barry K."/>
            <person name="Battaglia E."/>
            <person name="Bayram O."/>
            <person name="Benocci T."/>
            <person name="Braus-Stromeyer S.A."/>
            <person name="Caldana C."/>
            <person name="Canovas D."/>
            <person name="Cerqueira G.C."/>
            <person name="Chen F."/>
            <person name="Chen W."/>
            <person name="Choi C."/>
            <person name="Clum A."/>
            <person name="Dos Santos R.A."/>
            <person name="Damasio A.R."/>
            <person name="Diallinas G."/>
            <person name="Emri T."/>
            <person name="Fekete E."/>
            <person name="Flipphi M."/>
            <person name="Freyberg S."/>
            <person name="Gallo A."/>
            <person name="Gournas C."/>
            <person name="Habgood R."/>
            <person name="Hainaut M."/>
            <person name="Harispe M.L."/>
            <person name="Henrissat B."/>
            <person name="Hilden K.S."/>
            <person name="Hope R."/>
            <person name="Hossain A."/>
            <person name="Karabika E."/>
            <person name="Karaffa L."/>
            <person name="Karanyi Z."/>
            <person name="Krasevec N."/>
            <person name="Kuo A."/>
            <person name="Kusch H."/>
            <person name="LaButti K."/>
            <person name="Lagendijk E.L."/>
            <person name="Lapidus A."/>
            <person name="Levasseur A."/>
            <person name="Lindquist E."/>
            <person name="Lipzen A."/>
            <person name="Logrieco A.F."/>
            <person name="MacCabe A."/>
            <person name="Maekelae M.R."/>
            <person name="Malavazi I."/>
            <person name="Melin P."/>
            <person name="Meyer V."/>
            <person name="Mielnichuk N."/>
            <person name="Miskei M."/>
            <person name="Molnar A.P."/>
            <person name="Mule G."/>
            <person name="Ngan C.Y."/>
            <person name="Orejas M."/>
            <person name="Orosz E."/>
            <person name="Ouedraogo J.P."/>
            <person name="Overkamp K.M."/>
            <person name="Park H.-S."/>
            <person name="Perrone G."/>
            <person name="Piumi F."/>
            <person name="Punt P.J."/>
            <person name="Ram A.F."/>
            <person name="Ramon A."/>
            <person name="Rauscher S."/>
            <person name="Record E."/>
            <person name="Riano-Pachon D.M."/>
            <person name="Robert V."/>
            <person name="Roehrig J."/>
            <person name="Ruller R."/>
            <person name="Salamov A."/>
            <person name="Salih N.S."/>
            <person name="Samson R.A."/>
            <person name="Sandor E."/>
            <person name="Sanguinetti M."/>
            <person name="Schuetze T."/>
            <person name="Sepcic K."/>
            <person name="Shelest E."/>
            <person name="Sherlock G."/>
            <person name="Sophianopoulou V."/>
            <person name="Squina F.M."/>
            <person name="Sun H."/>
            <person name="Susca A."/>
            <person name="Todd R.B."/>
            <person name="Tsang A."/>
            <person name="Unkles S.E."/>
            <person name="van de Wiele N."/>
            <person name="van Rossen-Uffink D."/>
            <person name="Oliveira J.V."/>
            <person name="Vesth T.C."/>
            <person name="Visser J."/>
            <person name="Yu J.-H."/>
            <person name="Zhou M."/>
            <person name="Andersen M.R."/>
            <person name="Archer D.B."/>
            <person name="Baker S.E."/>
            <person name="Benoit I."/>
            <person name="Brakhage A.A."/>
            <person name="Braus G.H."/>
            <person name="Fischer R."/>
            <person name="Frisvad J.C."/>
            <person name="Goldman G.H."/>
            <person name="Houbraken J."/>
            <person name="Oakley B."/>
            <person name="Pocsi I."/>
            <person name="Scazzocchio C."/>
            <person name="Seiboth B."/>
            <person name="vanKuyk P.A."/>
            <person name="Wortman J."/>
            <person name="Dyer P.S."/>
            <person name="Grigoriev I.V."/>
        </authorList>
    </citation>
    <scope>NUCLEOTIDE SEQUENCE [LARGE SCALE GENOMIC DNA]</scope>
    <source>
        <strain evidence="3">CBS 516.65</strain>
    </source>
</reference>
<keyword evidence="3" id="KW-1185">Reference proteome</keyword>
<evidence type="ECO:0000256" key="1">
    <source>
        <dbReference type="SAM" id="MobiDB-lite"/>
    </source>
</evidence>